<comment type="caution">
    <text evidence="4">The sequence shown here is derived from an EMBL/GenBank/DDBJ whole genome shotgun (WGS) entry which is preliminary data.</text>
</comment>
<dbReference type="GO" id="GO:0016491">
    <property type="term" value="F:oxidoreductase activity"/>
    <property type="evidence" value="ECO:0007669"/>
    <property type="project" value="UniProtKB-KW"/>
</dbReference>
<feature type="domain" description="D-isomer specific 2-hydroxyacid dehydrogenase NAD-binding" evidence="3">
    <location>
        <begin position="237"/>
        <end position="333"/>
    </location>
</feature>
<dbReference type="EMBL" id="JAKWFO010000004">
    <property type="protein sequence ID" value="KAI9637238.1"/>
    <property type="molecule type" value="Genomic_DNA"/>
</dbReference>
<dbReference type="Pfam" id="PF02826">
    <property type="entry name" value="2-Hacid_dh_C"/>
    <property type="match status" value="2"/>
</dbReference>
<dbReference type="Gene3D" id="3.40.50.720">
    <property type="entry name" value="NAD(P)-binding Rossmann-like Domain"/>
    <property type="match status" value="2"/>
</dbReference>
<dbReference type="GeneID" id="77726046"/>
<dbReference type="SUPFAM" id="SSF51735">
    <property type="entry name" value="NAD(P)-binding Rossmann-fold domains"/>
    <property type="match status" value="1"/>
</dbReference>
<dbReference type="RefSeq" id="XP_052947015.1">
    <property type="nucleotide sequence ID" value="XM_053086845.1"/>
</dbReference>
<evidence type="ECO:0000256" key="2">
    <source>
        <dbReference type="ARBA" id="ARBA00023027"/>
    </source>
</evidence>
<keyword evidence="2" id="KW-0520">NAD</keyword>
<keyword evidence="1" id="KW-0560">Oxidoreductase</keyword>
<evidence type="ECO:0000256" key="1">
    <source>
        <dbReference type="ARBA" id="ARBA00023002"/>
    </source>
</evidence>
<organism evidence="4 5">
    <name type="scientific">Dioszegia hungarica</name>
    <dbReference type="NCBI Taxonomy" id="4972"/>
    <lineage>
        <taxon>Eukaryota</taxon>
        <taxon>Fungi</taxon>
        <taxon>Dikarya</taxon>
        <taxon>Basidiomycota</taxon>
        <taxon>Agaricomycotina</taxon>
        <taxon>Tremellomycetes</taxon>
        <taxon>Tremellales</taxon>
        <taxon>Bulleribasidiaceae</taxon>
        <taxon>Dioszegia</taxon>
    </lineage>
</organism>
<dbReference type="Proteomes" id="UP001164286">
    <property type="component" value="Unassembled WGS sequence"/>
</dbReference>
<dbReference type="AlphaFoldDB" id="A0AA38HA68"/>
<name>A0AA38HA68_9TREE</name>
<evidence type="ECO:0000313" key="5">
    <source>
        <dbReference type="Proteomes" id="UP001164286"/>
    </source>
</evidence>
<dbReference type="InterPro" id="IPR006140">
    <property type="entry name" value="D-isomer_DH_NAD-bd"/>
</dbReference>
<feature type="domain" description="D-isomer specific 2-hydroxyacid dehydrogenase NAD-binding" evidence="3">
    <location>
        <begin position="132"/>
        <end position="210"/>
    </location>
</feature>
<evidence type="ECO:0000313" key="4">
    <source>
        <dbReference type="EMBL" id="KAI9637238.1"/>
    </source>
</evidence>
<keyword evidence="5" id="KW-1185">Reference proteome</keyword>
<accession>A0AA38HA68</accession>
<reference evidence="4" key="1">
    <citation type="journal article" date="2022" name="G3 (Bethesda)">
        <title>High quality genome of the basidiomycete yeast Dioszegia hungarica PDD-24b-2 isolated from cloud water.</title>
        <authorList>
            <person name="Jarrige D."/>
            <person name="Haridas S."/>
            <person name="Bleykasten-Grosshans C."/>
            <person name="Joly M."/>
            <person name="Nadalig T."/>
            <person name="Sancelme M."/>
            <person name="Vuilleumier S."/>
            <person name="Grigoriev I.V."/>
            <person name="Amato P."/>
            <person name="Bringel F."/>
        </authorList>
    </citation>
    <scope>NUCLEOTIDE SEQUENCE</scope>
    <source>
        <strain evidence="4">PDD-24b-2</strain>
    </source>
</reference>
<dbReference type="InterPro" id="IPR036291">
    <property type="entry name" value="NAD(P)-bd_dom_sf"/>
</dbReference>
<evidence type="ECO:0000259" key="3">
    <source>
        <dbReference type="Pfam" id="PF02826"/>
    </source>
</evidence>
<proteinExistence type="predicted"/>
<sequence>MSSDSTAADTAPAGPSPKITCIAVTYPLPPSALTTVRSRFPTVHFYPHPSPIPSSVLPDIQVLYTSNRGIAPETGVASFDQMPKLRHIQMVSAGADKAANQSIMATAAERGVTLGSASGIHVLSIPPWVVGMAVGVWQQFPRMMQIQRNEQRWADGTEVEQSSQELYYARSLRGRTAGMLGYGALGRESARLLKAMGMKIIACNTSGKQTPQDGYIIPGTGDPTGSLPSSFYSTRDSTSLDAFLSECDLLVASLPGTQGTRYLLDAAKLGLMKDEAVFVNVGRGSLIKSEELLKALDSPRLFGAALDVTDPEPLPTGQPLWSHPKCIITPHLSGDTEGQFDIATDILLENVRRMEAGEGLVNLIDIKRGY</sequence>
<dbReference type="PANTHER" id="PTHR43333:SF1">
    <property type="entry name" value="D-ISOMER SPECIFIC 2-HYDROXYACID DEHYDROGENASE NAD-BINDING DOMAIN-CONTAINING PROTEIN"/>
    <property type="match status" value="1"/>
</dbReference>
<dbReference type="FunFam" id="3.40.50.720:FF:000363">
    <property type="entry name" value="D-isomer specific 2-hydroxyacid dehydrogenase"/>
    <property type="match status" value="1"/>
</dbReference>
<protein>
    <submittedName>
        <fullName evidence="4">D-isomer specific 2-hydroxyacid dehydrogenase</fullName>
    </submittedName>
</protein>
<gene>
    <name evidence="4" type="ORF">MKK02DRAFT_24133</name>
</gene>
<dbReference type="GO" id="GO:0051287">
    <property type="term" value="F:NAD binding"/>
    <property type="evidence" value="ECO:0007669"/>
    <property type="project" value="InterPro"/>
</dbReference>
<dbReference type="PANTHER" id="PTHR43333">
    <property type="entry name" value="2-HACID_DH_C DOMAIN-CONTAINING PROTEIN"/>
    <property type="match status" value="1"/>
</dbReference>